<dbReference type="RefSeq" id="XP_009039458.1">
    <property type="nucleotide sequence ID" value="XM_009041210.1"/>
</dbReference>
<accession>F0YGA1</accession>
<evidence type="ECO:0000259" key="1">
    <source>
        <dbReference type="Pfam" id="PF00112"/>
    </source>
</evidence>
<dbReference type="OMA" id="GAYWEIR"/>
<name>F0YGA1_AURAN</name>
<dbReference type="KEGG" id="aaf:AURANDRAFT_17788"/>
<protein>
    <recommendedName>
        <fullName evidence="1">Peptidase C1A papain C-terminal domain-containing protein</fullName>
    </recommendedName>
</protein>
<reference evidence="2 3" key="1">
    <citation type="journal article" date="2011" name="Proc. Natl. Acad. Sci. U.S.A.">
        <title>Niche of harmful alga Aureococcus anophagefferens revealed through ecogenomics.</title>
        <authorList>
            <person name="Gobler C.J."/>
            <person name="Berry D.L."/>
            <person name="Dyhrman S.T."/>
            <person name="Wilhelm S.W."/>
            <person name="Salamov A."/>
            <person name="Lobanov A.V."/>
            <person name="Zhang Y."/>
            <person name="Collier J.L."/>
            <person name="Wurch L.L."/>
            <person name="Kustka A.B."/>
            <person name="Dill B.D."/>
            <person name="Shah M."/>
            <person name="VerBerkmoes N.C."/>
            <person name="Kuo A."/>
            <person name="Terry A."/>
            <person name="Pangilinan J."/>
            <person name="Lindquist E.A."/>
            <person name="Lucas S."/>
            <person name="Paulsen I.T."/>
            <person name="Hattenrath-Lehmann T.K."/>
            <person name="Talmage S.C."/>
            <person name="Walker E.A."/>
            <person name="Koch F."/>
            <person name="Burson A.M."/>
            <person name="Marcoval M.A."/>
            <person name="Tang Y.Z."/>
            <person name="Lecleir G.R."/>
            <person name="Coyne K.J."/>
            <person name="Berg G.M."/>
            <person name="Bertrand E.M."/>
            <person name="Saito M.A."/>
            <person name="Gladyshev V.N."/>
            <person name="Grigoriev I.V."/>
        </authorList>
    </citation>
    <scope>NUCLEOTIDE SEQUENCE [LARGE SCALE GENOMIC DNA]</scope>
    <source>
        <strain evidence="3">CCMP 1984</strain>
    </source>
</reference>
<dbReference type="OrthoDB" id="190265at2759"/>
<dbReference type="InterPro" id="IPR000668">
    <property type="entry name" value="Peptidase_C1A_C"/>
</dbReference>
<dbReference type="GO" id="GO:0008234">
    <property type="term" value="F:cysteine-type peptidase activity"/>
    <property type="evidence" value="ECO:0007669"/>
    <property type="project" value="InterPro"/>
</dbReference>
<feature type="non-terminal residue" evidence="2">
    <location>
        <position position="56"/>
    </location>
</feature>
<organism evidence="3">
    <name type="scientific">Aureococcus anophagefferens</name>
    <name type="common">Harmful bloom alga</name>
    <dbReference type="NCBI Taxonomy" id="44056"/>
    <lineage>
        <taxon>Eukaryota</taxon>
        <taxon>Sar</taxon>
        <taxon>Stramenopiles</taxon>
        <taxon>Ochrophyta</taxon>
        <taxon>Pelagophyceae</taxon>
        <taxon>Pelagomonadales</taxon>
        <taxon>Pelagomonadaceae</taxon>
        <taxon>Aureococcus</taxon>
    </lineage>
</organism>
<keyword evidence="3" id="KW-1185">Reference proteome</keyword>
<evidence type="ECO:0000313" key="3">
    <source>
        <dbReference type="Proteomes" id="UP000002729"/>
    </source>
</evidence>
<dbReference type="SUPFAM" id="SSF54001">
    <property type="entry name" value="Cysteine proteinases"/>
    <property type="match status" value="1"/>
</dbReference>
<dbReference type="AlphaFoldDB" id="F0YGA1"/>
<sequence length="56" mass="6429">TDHVIEVVGWGESDELGAYWEIRNSWGEYWGDNGFAKVRRGLNDGLIEAHCTWVHP</sequence>
<dbReference type="InParanoid" id="F0YGA1"/>
<dbReference type="GeneID" id="20218896"/>
<dbReference type="Proteomes" id="UP000002729">
    <property type="component" value="Unassembled WGS sequence"/>
</dbReference>
<dbReference type="GO" id="GO:0006508">
    <property type="term" value="P:proteolysis"/>
    <property type="evidence" value="ECO:0007669"/>
    <property type="project" value="InterPro"/>
</dbReference>
<feature type="non-terminal residue" evidence="2">
    <location>
        <position position="1"/>
    </location>
</feature>
<dbReference type="Gene3D" id="3.90.70.10">
    <property type="entry name" value="Cysteine proteinases"/>
    <property type="match status" value="1"/>
</dbReference>
<gene>
    <name evidence="2" type="ORF">AURANDRAFT_17788</name>
</gene>
<proteinExistence type="predicted"/>
<dbReference type="InterPro" id="IPR038765">
    <property type="entry name" value="Papain-like_cys_pep_sf"/>
</dbReference>
<dbReference type="EMBL" id="GL833138">
    <property type="protein sequence ID" value="EGB05916.1"/>
    <property type="molecule type" value="Genomic_DNA"/>
</dbReference>
<feature type="domain" description="Peptidase C1A papain C-terminal" evidence="1">
    <location>
        <begin position="2"/>
        <end position="47"/>
    </location>
</feature>
<evidence type="ECO:0000313" key="2">
    <source>
        <dbReference type="EMBL" id="EGB05916.1"/>
    </source>
</evidence>
<dbReference type="Pfam" id="PF00112">
    <property type="entry name" value="Peptidase_C1"/>
    <property type="match status" value="1"/>
</dbReference>